<evidence type="ECO:0000256" key="2">
    <source>
        <dbReference type="ARBA" id="ARBA00006962"/>
    </source>
</evidence>
<accession>A0A1Y2FIR2</accession>
<organism evidence="14 15">
    <name type="scientific">Protomyces lactucae-debilis</name>
    <dbReference type="NCBI Taxonomy" id="2754530"/>
    <lineage>
        <taxon>Eukaryota</taxon>
        <taxon>Fungi</taxon>
        <taxon>Dikarya</taxon>
        <taxon>Ascomycota</taxon>
        <taxon>Taphrinomycotina</taxon>
        <taxon>Taphrinomycetes</taxon>
        <taxon>Taphrinales</taxon>
        <taxon>Protomycetaceae</taxon>
        <taxon>Protomyces</taxon>
    </lineage>
</organism>
<evidence type="ECO:0000313" key="15">
    <source>
        <dbReference type="Proteomes" id="UP000193685"/>
    </source>
</evidence>
<feature type="domain" description="Glycosyl transferase family 28 C-terminal" evidence="13">
    <location>
        <begin position="4"/>
        <end position="159"/>
    </location>
</feature>
<evidence type="ECO:0000313" key="14">
    <source>
        <dbReference type="EMBL" id="ORY83840.1"/>
    </source>
</evidence>
<evidence type="ECO:0000256" key="6">
    <source>
        <dbReference type="ARBA" id="ARBA00022676"/>
    </source>
</evidence>
<dbReference type="OMA" id="QYKFRPN"/>
<name>A0A1Y2FIR2_PROLT</name>
<evidence type="ECO:0000256" key="1">
    <source>
        <dbReference type="ARBA" id="ARBA00004240"/>
    </source>
</evidence>
<sequence length="171" mass="18568">MQHCFITVGSTTFDPLIEACLQESSQQALLALGITSVRIQAGRSPFALSHTTPHAQGLSIEVMDYLPDLHAELAQADLIIAHCGAGTVLECLRLKTKPILIVVANETLMDNHQVELRDALVKEDYCLAASPTSLPGVLQSLQNQRKRAFNNLPKSDGTSLNRIIAEELGKI</sequence>
<proteinExistence type="inferred from homology"/>
<dbReference type="STRING" id="56484.A0A1Y2FIR2"/>
<protein>
    <recommendedName>
        <fullName evidence="5 12">UDP-N-acetylglucosamine transferase subunit ALG13</fullName>
        <ecNumber evidence="4 12">2.4.1.141</ecNumber>
    </recommendedName>
    <alternativeName>
        <fullName evidence="10 12">Asparagine-linked glycosylation protein 13</fullName>
    </alternativeName>
</protein>
<comment type="similarity">
    <text evidence="2 12">Belongs to the glycosyltransferase 28 family.</text>
</comment>
<dbReference type="Gene3D" id="3.40.50.2000">
    <property type="entry name" value="Glycogen Phosphorylase B"/>
    <property type="match status" value="1"/>
</dbReference>
<reference evidence="14 15" key="1">
    <citation type="submission" date="2016-07" db="EMBL/GenBank/DDBJ databases">
        <title>Pervasive Adenine N6-methylation of Active Genes in Fungi.</title>
        <authorList>
            <consortium name="DOE Joint Genome Institute"/>
            <person name="Mondo S.J."/>
            <person name="Dannebaum R.O."/>
            <person name="Kuo R.C."/>
            <person name="Labutti K."/>
            <person name="Haridas S."/>
            <person name="Kuo A."/>
            <person name="Salamov A."/>
            <person name="Ahrendt S.R."/>
            <person name="Lipzen A."/>
            <person name="Sullivan W."/>
            <person name="Andreopoulos W.B."/>
            <person name="Clum A."/>
            <person name="Lindquist E."/>
            <person name="Daum C."/>
            <person name="Ramamoorthy G.K."/>
            <person name="Gryganskyi A."/>
            <person name="Culley D."/>
            <person name="Magnuson J.K."/>
            <person name="James T.Y."/>
            <person name="O'Malley M.A."/>
            <person name="Stajich J.E."/>
            <person name="Spatafora J.W."/>
            <person name="Visel A."/>
            <person name="Grigoriev I.V."/>
        </authorList>
    </citation>
    <scope>NUCLEOTIDE SEQUENCE [LARGE SCALE GENOMIC DNA]</scope>
    <source>
        <strain evidence="14 15">12-1054</strain>
    </source>
</reference>
<dbReference type="PANTHER" id="PTHR12867:SF6">
    <property type="entry name" value="N-ACETYLGLUCOSAMINYLDIPHOSPHODOLICHOL N-ACETYLGLUCOSAMINYLTRANSFERASE"/>
    <property type="match status" value="1"/>
</dbReference>
<evidence type="ECO:0000256" key="12">
    <source>
        <dbReference type="RuleBase" id="RU362128"/>
    </source>
</evidence>
<dbReference type="EC" id="2.4.1.141" evidence="4 12"/>
<evidence type="ECO:0000259" key="13">
    <source>
        <dbReference type="Pfam" id="PF04101"/>
    </source>
</evidence>
<dbReference type="GO" id="GO:0005783">
    <property type="term" value="C:endoplasmic reticulum"/>
    <property type="evidence" value="ECO:0007669"/>
    <property type="project" value="UniProtKB-SubCell"/>
</dbReference>
<keyword evidence="8 12" id="KW-0256">Endoplasmic reticulum</keyword>
<keyword evidence="7 12" id="KW-0808">Transferase</keyword>
<evidence type="ECO:0000256" key="9">
    <source>
        <dbReference type="ARBA" id="ARBA00024804"/>
    </source>
</evidence>
<comment type="function">
    <text evidence="9 12">Involved in protein N-glycosylation. Essential for the second step of the dolichol-linked oligosaccharide pathway.</text>
</comment>
<keyword evidence="6 12" id="KW-0328">Glycosyltransferase</keyword>
<dbReference type="GO" id="GO:0006488">
    <property type="term" value="P:dolichol-linked oligosaccharide biosynthetic process"/>
    <property type="evidence" value="ECO:0007669"/>
    <property type="project" value="InterPro"/>
</dbReference>
<evidence type="ECO:0000256" key="4">
    <source>
        <dbReference type="ARBA" id="ARBA00012614"/>
    </source>
</evidence>
<evidence type="ECO:0000256" key="8">
    <source>
        <dbReference type="ARBA" id="ARBA00022824"/>
    </source>
</evidence>
<dbReference type="Pfam" id="PF04101">
    <property type="entry name" value="Glyco_tran_28_C"/>
    <property type="match status" value="1"/>
</dbReference>
<evidence type="ECO:0000256" key="3">
    <source>
        <dbReference type="ARBA" id="ARBA00011198"/>
    </source>
</evidence>
<dbReference type="InterPro" id="IPR007235">
    <property type="entry name" value="Glyco_trans_28_C"/>
</dbReference>
<comment type="subunit">
    <text evidence="3 12">Heterodimer with ALG14 to form a functional enzyme.</text>
</comment>
<evidence type="ECO:0000256" key="7">
    <source>
        <dbReference type="ARBA" id="ARBA00022679"/>
    </source>
</evidence>
<comment type="catalytic activity">
    <reaction evidence="11">
        <text>an N-acetyl-alpha-D-glucosaminyl-diphospho-di-trans,poly-cis-dolichol + UDP-N-acetyl-alpha-D-glucosamine = an N,N'-diacetylchitobiosyl-diphospho-di-trans,poly-cis-dolichol + UDP + H(+)</text>
        <dbReference type="Rhea" id="RHEA:23380"/>
        <dbReference type="Rhea" id="RHEA-COMP:19507"/>
        <dbReference type="Rhea" id="RHEA-COMP:19510"/>
        <dbReference type="ChEBI" id="CHEBI:15378"/>
        <dbReference type="ChEBI" id="CHEBI:57269"/>
        <dbReference type="ChEBI" id="CHEBI:57705"/>
        <dbReference type="ChEBI" id="CHEBI:58223"/>
        <dbReference type="ChEBI" id="CHEBI:58427"/>
        <dbReference type="EC" id="2.4.1.141"/>
    </reaction>
</comment>
<comment type="subcellular location">
    <subcellularLocation>
        <location evidence="1 12">Endoplasmic reticulum</location>
    </subcellularLocation>
</comment>
<gene>
    <name evidence="12" type="primary">ALG13</name>
    <name evidence="14" type="ORF">BCR37DRAFT_345938</name>
</gene>
<evidence type="ECO:0000256" key="10">
    <source>
        <dbReference type="ARBA" id="ARBA00032061"/>
    </source>
</evidence>
<dbReference type="PANTHER" id="PTHR12867">
    <property type="entry name" value="GLYCOSYL TRANSFERASE-RELATED"/>
    <property type="match status" value="1"/>
</dbReference>
<dbReference type="EMBL" id="MCFI01000007">
    <property type="protein sequence ID" value="ORY83840.1"/>
    <property type="molecule type" value="Genomic_DNA"/>
</dbReference>
<evidence type="ECO:0000256" key="5">
    <source>
        <dbReference type="ARBA" id="ARBA00017468"/>
    </source>
</evidence>
<dbReference type="OrthoDB" id="20273at2759"/>
<evidence type="ECO:0000256" key="11">
    <source>
        <dbReference type="ARBA" id="ARBA00048184"/>
    </source>
</evidence>
<dbReference type="InterPro" id="IPR039042">
    <property type="entry name" value="Alg13-like"/>
</dbReference>
<dbReference type="GO" id="GO:0004577">
    <property type="term" value="F:N-acetylglucosaminyldiphosphodolichol N-acetylglucosaminyltransferase activity"/>
    <property type="evidence" value="ECO:0007669"/>
    <property type="project" value="UniProtKB-EC"/>
</dbReference>
<dbReference type="SUPFAM" id="SSF53756">
    <property type="entry name" value="UDP-Glycosyltransferase/glycogen phosphorylase"/>
    <property type="match status" value="1"/>
</dbReference>
<dbReference type="AlphaFoldDB" id="A0A1Y2FIR2"/>
<comment type="caution">
    <text evidence="14">The sequence shown here is derived from an EMBL/GenBank/DDBJ whole genome shotgun (WGS) entry which is preliminary data.</text>
</comment>
<keyword evidence="15" id="KW-1185">Reference proteome</keyword>
<dbReference type="Proteomes" id="UP000193685">
    <property type="component" value="Unassembled WGS sequence"/>
</dbReference>